<comment type="subcellular location">
    <subcellularLocation>
        <location evidence="1">Cell membrane</location>
        <topology evidence="1">Multi-pass membrane protein</topology>
    </subcellularLocation>
    <subcellularLocation>
        <location evidence="8">Membrane</location>
        <topology evidence="8">Multi-pass membrane protein</topology>
    </subcellularLocation>
</comment>
<evidence type="ECO:0000259" key="9">
    <source>
        <dbReference type="Pfam" id="PF04547"/>
    </source>
</evidence>
<dbReference type="Proteomes" id="UP000694941">
    <property type="component" value="Unplaced"/>
</dbReference>
<comment type="similarity">
    <text evidence="2 8">Belongs to the anoctamin family.</text>
</comment>
<feature type="domain" description="Anoctamin dimerisation" evidence="10">
    <location>
        <begin position="99"/>
        <end position="338"/>
    </location>
</feature>
<dbReference type="Pfam" id="PF04547">
    <property type="entry name" value="Anoctamin"/>
    <property type="match status" value="1"/>
</dbReference>
<protein>
    <recommendedName>
        <fullName evidence="8">Anoctamin</fullName>
    </recommendedName>
</protein>
<dbReference type="GeneID" id="106469573"/>
<evidence type="ECO:0000313" key="11">
    <source>
        <dbReference type="Proteomes" id="UP000694941"/>
    </source>
</evidence>
<feature type="transmembrane region" description="Helical" evidence="8">
    <location>
        <begin position="551"/>
        <end position="571"/>
    </location>
</feature>
<sequence>MNDKKHRNILDVDMLEKRFSAISTESDISIYHSAEDLWLKSNTDFNEQNAKTCFTETRKNSKQLFGGRSGERLNGISTSREALCSRDLPNKHYVEPSLFFEDGLHRIDFVLLYTSPSGIQKSTLHKQMREVFEENLKDEGLELEYDTESVTDVNCVKVHAPWEVLTRYAEIMKLKMPMKEFLMDNMVTGVVHNFLDFEPVPDFQKSKYSVQRFMQNINIFSQSVSDFFNIQISEDHQFTAEYSRDKEYLFDIPEKKEDFFNPGLRAQVVDFILKRKRFSKDPSQAFAFGINNLINDGVYKAAYPLHEGGYDSADEHSPRGQLLKNWATIWSVWKYQPLDHIKEYFGVKIGLYFAWLGFYTCMLIPASIVGVLCFLYGCFTLLGDSPSDDVCEVYKDTLMCPQCDVETYNYWKLGEACVYAKMTHFFDNGATVFFAVFMSLWGVTFLELWKRYSAKIAHRWDMTSFDATEEHPRPEYLAQLPIVKKKLNFITRIYEPHVSFWKKRVPFAIFSCSVVILLVTVALGAVVGVILYRLSIKAVLSISGNKNLTSMASVIISTTAAVLNLFCIVIFDKVYQRIANYLTELEMHRTQTEYENSLTLKMFLLQFVNYYSSIFYIAFFKGRFGGHPGHYSLLFGYCQEECGTGGCLLELSMQLAIIMVGKQAINAVFEMGVPWLLWFSKMWHLHKKEKHKSGKHIIAQWESDYSLSEWGSNGLFFEYLEMVLQFGFVTIFVAAFPLAPLFALLNNLFEIRLDARKFITSFRRPVPQRVKSIGE</sequence>
<evidence type="ECO:0000313" key="12">
    <source>
        <dbReference type="RefSeq" id="XP_022253847.1"/>
    </source>
</evidence>
<dbReference type="RefSeq" id="XP_022253850.1">
    <property type="nucleotide sequence ID" value="XM_022398142.1"/>
</dbReference>
<dbReference type="PANTHER" id="PTHR12308:SF83">
    <property type="entry name" value="ANOCTAMIN"/>
    <property type="match status" value="1"/>
</dbReference>
<evidence type="ECO:0000313" key="15">
    <source>
        <dbReference type="RefSeq" id="XP_022253850.1"/>
    </source>
</evidence>
<dbReference type="InterPro" id="IPR032394">
    <property type="entry name" value="Anoct_dimer"/>
</dbReference>
<evidence type="ECO:0000313" key="14">
    <source>
        <dbReference type="RefSeq" id="XP_022253849.1"/>
    </source>
</evidence>
<evidence type="ECO:0000313" key="13">
    <source>
        <dbReference type="RefSeq" id="XP_022253848.1"/>
    </source>
</evidence>
<keyword evidence="3" id="KW-1003">Cell membrane</keyword>
<dbReference type="Pfam" id="PF16178">
    <property type="entry name" value="Anoct_dimer"/>
    <property type="match status" value="1"/>
</dbReference>
<feature type="transmembrane region" description="Helical" evidence="8">
    <location>
        <begin position="430"/>
        <end position="449"/>
    </location>
</feature>
<evidence type="ECO:0000256" key="4">
    <source>
        <dbReference type="ARBA" id="ARBA00022692"/>
    </source>
</evidence>
<evidence type="ECO:0000256" key="2">
    <source>
        <dbReference type="ARBA" id="ARBA00009671"/>
    </source>
</evidence>
<name>A0ABM1TD92_LIMPO</name>
<evidence type="ECO:0000256" key="1">
    <source>
        <dbReference type="ARBA" id="ARBA00004651"/>
    </source>
</evidence>
<proteinExistence type="inferred from homology"/>
<dbReference type="RefSeq" id="XP_022253848.1">
    <property type="nucleotide sequence ID" value="XM_022398140.1"/>
</dbReference>
<feature type="transmembrane region" description="Helical" evidence="8">
    <location>
        <begin position="722"/>
        <end position="749"/>
    </location>
</feature>
<feature type="domain" description="Anoctamin transmembrane" evidence="9">
    <location>
        <begin position="341"/>
        <end position="774"/>
    </location>
</feature>
<dbReference type="RefSeq" id="XP_022253847.1">
    <property type="nucleotide sequence ID" value="XM_022398139.1"/>
</dbReference>
<evidence type="ECO:0000256" key="8">
    <source>
        <dbReference type="RuleBase" id="RU280814"/>
    </source>
</evidence>
<evidence type="ECO:0000259" key="10">
    <source>
        <dbReference type="Pfam" id="PF16178"/>
    </source>
</evidence>
<evidence type="ECO:0000256" key="5">
    <source>
        <dbReference type="ARBA" id="ARBA00022989"/>
    </source>
</evidence>
<keyword evidence="4 8" id="KW-0812">Transmembrane</keyword>
<feature type="transmembrane region" description="Helical" evidence="8">
    <location>
        <begin position="598"/>
        <end position="619"/>
    </location>
</feature>
<evidence type="ECO:0000256" key="3">
    <source>
        <dbReference type="ARBA" id="ARBA00022475"/>
    </source>
</evidence>
<dbReference type="RefSeq" id="XP_022253849.1">
    <property type="nucleotide sequence ID" value="XM_022398141.1"/>
</dbReference>
<feature type="transmembrane region" description="Helical" evidence="8">
    <location>
        <begin position="507"/>
        <end position="531"/>
    </location>
</feature>
<keyword evidence="5 8" id="KW-1133">Transmembrane helix</keyword>
<gene>
    <name evidence="12 13 14 15" type="primary">LOC106469573</name>
</gene>
<evidence type="ECO:0000256" key="6">
    <source>
        <dbReference type="ARBA" id="ARBA00023136"/>
    </source>
</evidence>
<dbReference type="InterPro" id="IPR007632">
    <property type="entry name" value="Anoctamin"/>
</dbReference>
<reference evidence="12 13" key="1">
    <citation type="submission" date="2025-05" db="UniProtKB">
        <authorList>
            <consortium name="RefSeq"/>
        </authorList>
    </citation>
    <scope>IDENTIFICATION</scope>
    <source>
        <tissue evidence="12 13">Muscle</tissue>
    </source>
</reference>
<accession>A0ABM1TD92</accession>
<feature type="transmembrane region" description="Helical" evidence="8">
    <location>
        <begin position="352"/>
        <end position="377"/>
    </location>
</feature>
<dbReference type="PANTHER" id="PTHR12308">
    <property type="entry name" value="ANOCTAMIN"/>
    <property type="match status" value="1"/>
</dbReference>
<comment type="caution">
    <text evidence="8">Lacks conserved residue(s) required for the propagation of feature annotation.</text>
</comment>
<keyword evidence="7" id="KW-0325">Glycoprotein</keyword>
<keyword evidence="11" id="KW-1185">Reference proteome</keyword>
<keyword evidence="6 8" id="KW-0472">Membrane</keyword>
<organism evidence="11 13">
    <name type="scientific">Limulus polyphemus</name>
    <name type="common">Atlantic horseshoe crab</name>
    <dbReference type="NCBI Taxonomy" id="6850"/>
    <lineage>
        <taxon>Eukaryota</taxon>
        <taxon>Metazoa</taxon>
        <taxon>Ecdysozoa</taxon>
        <taxon>Arthropoda</taxon>
        <taxon>Chelicerata</taxon>
        <taxon>Merostomata</taxon>
        <taxon>Xiphosura</taxon>
        <taxon>Limulidae</taxon>
        <taxon>Limulus</taxon>
    </lineage>
</organism>
<evidence type="ECO:0000256" key="7">
    <source>
        <dbReference type="ARBA" id="ARBA00023180"/>
    </source>
</evidence>
<dbReference type="InterPro" id="IPR049452">
    <property type="entry name" value="Anoctamin_TM"/>
</dbReference>